<feature type="transmembrane region" description="Helical" evidence="5">
    <location>
        <begin position="50"/>
        <end position="74"/>
    </location>
</feature>
<reference evidence="6 7" key="1">
    <citation type="submission" date="2016-03" db="EMBL/GenBank/DDBJ databases">
        <authorList>
            <person name="Ploux O."/>
        </authorList>
    </citation>
    <scope>NUCLEOTIDE SEQUENCE [LARGE SCALE GENOMIC DNA]</scope>
    <source>
        <strain evidence="6 7">UAMH 11012</strain>
    </source>
</reference>
<dbReference type="PANTHER" id="PTHR23501:SF59">
    <property type="entry name" value="MAJOR FACILITATOR SUPERFAMILY (MFS) PROFILE DOMAIN-CONTAINING PROTEIN-RELATED"/>
    <property type="match status" value="1"/>
</dbReference>
<evidence type="ECO:0000313" key="6">
    <source>
        <dbReference type="EMBL" id="CZR64564.1"/>
    </source>
</evidence>
<protein>
    <recommendedName>
        <fullName evidence="8">Major facilitator superfamily (MFS) profile domain-containing protein</fullName>
    </recommendedName>
</protein>
<dbReference type="GO" id="GO:0022857">
    <property type="term" value="F:transmembrane transporter activity"/>
    <property type="evidence" value="ECO:0007669"/>
    <property type="project" value="InterPro"/>
</dbReference>
<keyword evidence="3 5" id="KW-1133">Transmembrane helix</keyword>
<gene>
    <name evidence="6" type="ORF">PAC_14462</name>
</gene>
<feature type="transmembrane region" description="Helical" evidence="5">
    <location>
        <begin position="20"/>
        <end position="38"/>
    </location>
</feature>
<dbReference type="Proteomes" id="UP000184330">
    <property type="component" value="Unassembled WGS sequence"/>
</dbReference>
<proteinExistence type="predicted"/>
<dbReference type="EMBL" id="FJOG01000027">
    <property type="protein sequence ID" value="CZR64564.1"/>
    <property type="molecule type" value="Genomic_DNA"/>
</dbReference>
<evidence type="ECO:0000313" key="7">
    <source>
        <dbReference type="Proteomes" id="UP000184330"/>
    </source>
</evidence>
<dbReference type="InterPro" id="IPR036259">
    <property type="entry name" value="MFS_trans_sf"/>
</dbReference>
<dbReference type="SUPFAM" id="SSF103473">
    <property type="entry name" value="MFS general substrate transporter"/>
    <property type="match status" value="1"/>
</dbReference>
<dbReference type="AlphaFoldDB" id="A0A1L7XHR5"/>
<dbReference type="GO" id="GO:0005886">
    <property type="term" value="C:plasma membrane"/>
    <property type="evidence" value="ECO:0007669"/>
    <property type="project" value="TreeGrafter"/>
</dbReference>
<evidence type="ECO:0000256" key="5">
    <source>
        <dbReference type="SAM" id="Phobius"/>
    </source>
</evidence>
<feature type="transmembrane region" description="Helical" evidence="5">
    <location>
        <begin position="170"/>
        <end position="189"/>
    </location>
</feature>
<accession>A0A1L7XHR5</accession>
<keyword evidence="2 5" id="KW-0812">Transmembrane</keyword>
<dbReference type="InterPro" id="IPR011701">
    <property type="entry name" value="MFS"/>
</dbReference>
<keyword evidence="4 5" id="KW-0472">Membrane</keyword>
<name>A0A1L7XHR5_9HELO</name>
<comment type="subcellular location">
    <subcellularLocation>
        <location evidence="1">Membrane</location>
        <topology evidence="1">Multi-pass membrane protein</topology>
    </subcellularLocation>
</comment>
<evidence type="ECO:0000256" key="3">
    <source>
        <dbReference type="ARBA" id="ARBA00022989"/>
    </source>
</evidence>
<evidence type="ECO:0008006" key="8">
    <source>
        <dbReference type="Google" id="ProtNLM"/>
    </source>
</evidence>
<dbReference type="OrthoDB" id="4139357at2759"/>
<feature type="transmembrane region" description="Helical" evidence="5">
    <location>
        <begin position="86"/>
        <end position="107"/>
    </location>
</feature>
<dbReference type="Pfam" id="PF07690">
    <property type="entry name" value="MFS_1"/>
    <property type="match status" value="1"/>
</dbReference>
<sequence length="238" mass="26030">MTLTETIITDRIPLRHRGKYFAWASIMGAVETVSGPLIDGVLSQRDAWRWIFLLNLPIVFIGFTGVILFLKLSLKQRSLIEKLLEIDYLGSFIFISSLTFSSCLYHGGRSNASMVFMAGTILQNRITSIAPCPSSLSLEALILITKISTIPASSPETTIFKHAFADSIRMVWAVMCGIAGFALIASAGFRANSLDREFSGEQGAVDGGKGSGSEDEEVVMNAPVVVVGRRWEFRSWGV</sequence>
<organism evidence="6 7">
    <name type="scientific">Phialocephala subalpina</name>
    <dbReference type="NCBI Taxonomy" id="576137"/>
    <lineage>
        <taxon>Eukaryota</taxon>
        <taxon>Fungi</taxon>
        <taxon>Dikarya</taxon>
        <taxon>Ascomycota</taxon>
        <taxon>Pezizomycotina</taxon>
        <taxon>Leotiomycetes</taxon>
        <taxon>Helotiales</taxon>
        <taxon>Mollisiaceae</taxon>
        <taxon>Phialocephala</taxon>
        <taxon>Phialocephala fortinii species complex</taxon>
    </lineage>
</organism>
<evidence type="ECO:0000256" key="2">
    <source>
        <dbReference type="ARBA" id="ARBA00022692"/>
    </source>
</evidence>
<dbReference type="Gene3D" id="1.20.1250.20">
    <property type="entry name" value="MFS general substrate transporter like domains"/>
    <property type="match status" value="1"/>
</dbReference>
<keyword evidence="7" id="KW-1185">Reference proteome</keyword>
<evidence type="ECO:0000256" key="1">
    <source>
        <dbReference type="ARBA" id="ARBA00004141"/>
    </source>
</evidence>
<evidence type="ECO:0000256" key="4">
    <source>
        <dbReference type="ARBA" id="ARBA00023136"/>
    </source>
</evidence>
<dbReference type="PANTHER" id="PTHR23501">
    <property type="entry name" value="MAJOR FACILITATOR SUPERFAMILY"/>
    <property type="match status" value="1"/>
</dbReference>